<dbReference type="PANTHER" id="PTHR47372:SF11">
    <property type="entry name" value="RE19971P"/>
    <property type="match status" value="1"/>
</dbReference>
<feature type="compositionally biased region" description="Basic and acidic residues" evidence="1">
    <location>
        <begin position="21"/>
        <end position="39"/>
    </location>
</feature>
<accession>A0AAV2FL68</accession>
<feature type="compositionally biased region" description="Basic and acidic residues" evidence="1">
    <location>
        <begin position="377"/>
        <end position="409"/>
    </location>
</feature>
<evidence type="ECO:0000256" key="1">
    <source>
        <dbReference type="SAM" id="MobiDB-lite"/>
    </source>
</evidence>
<dbReference type="EMBL" id="OZ034819">
    <property type="protein sequence ID" value="CAL1398410.1"/>
    <property type="molecule type" value="Genomic_DNA"/>
</dbReference>
<feature type="compositionally biased region" description="Basic and acidic residues" evidence="1">
    <location>
        <begin position="334"/>
        <end position="348"/>
    </location>
</feature>
<evidence type="ECO:0008006" key="4">
    <source>
        <dbReference type="Google" id="ProtNLM"/>
    </source>
</evidence>
<dbReference type="Proteomes" id="UP001497516">
    <property type="component" value="Chromosome 6"/>
</dbReference>
<feature type="region of interest" description="Disordered" evidence="1">
    <location>
        <begin position="80"/>
        <end position="141"/>
    </location>
</feature>
<name>A0AAV2FL68_9ROSI</name>
<feature type="region of interest" description="Disordered" evidence="1">
    <location>
        <begin position="376"/>
        <end position="409"/>
    </location>
</feature>
<dbReference type="Gene3D" id="6.10.140.1430">
    <property type="match status" value="2"/>
</dbReference>
<protein>
    <recommendedName>
        <fullName evidence="4">Embryonic protein DC-8-like</fullName>
    </recommendedName>
</protein>
<organism evidence="2 3">
    <name type="scientific">Linum trigynum</name>
    <dbReference type="NCBI Taxonomy" id="586398"/>
    <lineage>
        <taxon>Eukaryota</taxon>
        <taxon>Viridiplantae</taxon>
        <taxon>Streptophyta</taxon>
        <taxon>Embryophyta</taxon>
        <taxon>Tracheophyta</taxon>
        <taxon>Spermatophyta</taxon>
        <taxon>Magnoliopsida</taxon>
        <taxon>eudicotyledons</taxon>
        <taxon>Gunneridae</taxon>
        <taxon>Pentapetalae</taxon>
        <taxon>rosids</taxon>
        <taxon>fabids</taxon>
        <taxon>Malpighiales</taxon>
        <taxon>Linaceae</taxon>
        <taxon>Linum</taxon>
    </lineage>
</organism>
<keyword evidence="3" id="KW-1185">Reference proteome</keyword>
<proteinExistence type="predicted"/>
<reference evidence="2 3" key="1">
    <citation type="submission" date="2024-04" db="EMBL/GenBank/DDBJ databases">
        <authorList>
            <person name="Fracassetti M."/>
        </authorList>
    </citation>
    <scope>NUCLEOTIDE SEQUENCE [LARGE SCALE GENOMIC DNA]</scope>
</reference>
<dbReference type="AlphaFoldDB" id="A0AAV2FL68"/>
<feature type="region of interest" description="Disordered" evidence="1">
    <location>
        <begin position="1"/>
        <end position="62"/>
    </location>
</feature>
<evidence type="ECO:0000313" key="3">
    <source>
        <dbReference type="Proteomes" id="UP001497516"/>
    </source>
</evidence>
<feature type="compositionally biased region" description="Basic and acidic residues" evidence="1">
    <location>
        <begin position="1"/>
        <end position="12"/>
    </location>
</feature>
<feature type="region of interest" description="Disordered" evidence="1">
    <location>
        <begin position="188"/>
        <end position="213"/>
    </location>
</feature>
<dbReference type="PANTHER" id="PTHR47372">
    <property type="entry name" value="DAUER UP-REGULATED-RELATED"/>
    <property type="match status" value="1"/>
</dbReference>
<feature type="region of interest" description="Disordered" evidence="1">
    <location>
        <begin position="334"/>
        <end position="362"/>
    </location>
</feature>
<sequence length="478" mass="51447">MASDQEKMERAEAAAWQAAYDLRDVNRQREYEERAKSMESNKVPPALDRGENPGSGAQDRPGLIGSMFRAVADTVGHSKDAVVGKGHEAAEKTKDAAGQKMESAKETAKGKAGEVAEMAKDTKEAAKGKAAESMDKVADRAKDADYASAPVVTLDRDDHDRPAVAGDRPGVISSMFRAVADTVGHAKDAAVGKGQEATEKTNSAAEMAGEKAKAGEVIDTARDKKEGVKEKAGEYVDFAANKAGETKDAAKGKAEEYRNYAADKAGETKDAAKGKAEEEYKKYTADKAREANDKAWETKEAAKGKAEEYKNYAAEKAGQTKDYTVEKAREAKDYTAADKANEAADKAIKTKQGSETAGSKLGDVARAAMDFLSGKNEQVKDKAEETAQITKEKMREAEEETRRKVEELKLQDEAEKADYQHRKEEAERGRAARDTIYGAVGIGTISDSIRSKLTQPGDVVEETLAARKRGGTGRAALE</sequence>
<gene>
    <name evidence="2" type="ORF">LTRI10_LOCUS38644</name>
</gene>
<evidence type="ECO:0000313" key="2">
    <source>
        <dbReference type="EMBL" id="CAL1398410.1"/>
    </source>
</evidence>